<protein>
    <submittedName>
        <fullName evidence="1">Uncharacterized protein</fullName>
    </submittedName>
</protein>
<name>A0ABT4X1W8_9BACI</name>
<evidence type="ECO:0000313" key="1">
    <source>
        <dbReference type="EMBL" id="MDA7026153.1"/>
    </source>
</evidence>
<gene>
    <name evidence="1" type="ORF">PJ311_05930</name>
</gene>
<keyword evidence="2" id="KW-1185">Reference proteome</keyword>
<proteinExistence type="predicted"/>
<evidence type="ECO:0000313" key="2">
    <source>
        <dbReference type="Proteomes" id="UP001211894"/>
    </source>
</evidence>
<dbReference type="EMBL" id="JAQKAB010000003">
    <property type="protein sequence ID" value="MDA7026153.1"/>
    <property type="molecule type" value="Genomic_DNA"/>
</dbReference>
<accession>A0ABT4X1W8</accession>
<sequence length="96" mass="11329">MTNGPTSVKGLIFQTHIYRLKELMEKFLEGNITKAERRELLQLHEDCTDMMVHIFKDSNRTLFDAELIPAEHAKKINELLKRIYQNSQNIRDLLDD</sequence>
<dbReference type="Proteomes" id="UP001211894">
    <property type="component" value="Unassembled WGS sequence"/>
</dbReference>
<dbReference type="RefSeq" id="WP_271339997.1">
    <property type="nucleotide sequence ID" value="NZ_JAQKAB010000003.1"/>
</dbReference>
<comment type="caution">
    <text evidence="1">The sequence shown here is derived from an EMBL/GenBank/DDBJ whole genome shotgun (WGS) entry which is preliminary data.</text>
</comment>
<reference evidence="1 2" key="1">
    <citation type="submission" date="2023-01" db="EMBL/GenBank/DDBJ databases">
        <title>Bacillus changyiensis sp. nov., isolated from a coastal deposit.</title>
        <authorList>
            <person name="Xiao G."/>
            <person name="Lai Q."/>
            <person name="Hu Z."/>
            <person name="Shao Z."/>
        </authorList>
    </citation>
    <scope>NUCLEOTIDE SEQUENCE [LARGE SCALE GENOMIC DNA]</scope>
    <source>
        <strain evidence="1 2">CLL-7-23</strain>
    </source>
</reference>
<organism evidence="1 2">
    <name type="scientific">Bacillus changyiensis</name>
    <dbReference type="NCBI Taxonomy" id="3004103"/>
    <lineage>
        <taxon>Bacteria</taxon>
        <taxon>Bacillati</taxon>
        <taxon>Bacillota</taxon>
        <taxon>Bacilli</taxon>
        <taxon>Bacillales</taxon>
        <taxon>Bacillaceae</taxon>
        <taxon>Bacillus</taxon>
    </lineage>
</organism>